<dbReference type="InterPro" id="IPR003781">
    <property type="entry name" value="CoA-bd"/>
</dbReference>
<dbReference type="RefSeq" id="WP_213119211.1">
    <property type="nucleotide sequence ID" value="NZ_JAGYPF010000004.1"/>
</dbReference>
<dbReference type="FunFam" id="3.30.1490.20:FF:000020">
    <property type="entry name" value="Protein lysine acetyltransferase"/>
    <property type="match status" value="1"/>
</dbReference>
<evidence type="ECO:0000313" key="8">
    <source>
        <dbReference type="Proteomes" id="UP000679749"/>
    </source>
</evidence>
<dbReference type="SUPFAM" id="SSF51735">
    <property type="entry name" value="NAD(P)-binding Rossmann-fold domains"/>
    <property type="match status" value="1"/>
</dbReference>
<dbReference type="PROSITE" id="PS50975">
    <property type="entry name" value="ATP_GRASP"/>
    <property type="match status" value="1"/>
</dbReference>
<evidence type="ECO:0000259" key="6">
    <source>
        <dbReference type="PROSITE" id="PS50975"/>
    </source>
</evidence>
<dbReference type="SMART" id="SM00881">
    <property type="entry name" value="CoA_binding"/>
    <property type="match status" value="1"/>
</dbReference>
<dbReference type="EMBL" id="JAGYPF010000004">
    <property type="protein sequence ID" value="MBS4214690.1"/>
    <property type="molecule type" value="Genomic_DNA"/>
</dbReference>
<dbReference type="InterPro" id="IPR013815">
    <property type="entry name" value="ATP_grasp_subdomain_1"/>
</dbReference>
<dbReference type="Proteomes" id="UP000679749">
    <property type="component" value="Unassembled WGS sequence"/>
</dbReference>
<dbReference type="AlphaFoldDB" id="A0A942U4S8"/>
<dbReference type="GO" id="GO:0005524">
    <property type="term" value="F:ATP binding"/>
    <property type="evidence" value="ECO:0007669"/>
    <property type="project" value="UniProtKB-UniRule"/>
</dbReference>
<keyword evidence="8" id="KW-1185">Reference proteome</keyword>
<dbReference type="SUPFAM" id="SSF52210">
    <property type="entry name" value="Succinyl-CoA synthetase domains"/>
    <property type="match status" value="2"/>
</dbReference>
<sequence>MKTDFEKFFKPKSIAIVGASPNEKSIGGRTISHLLKYKYSGDIYPVNPKYDQIKGIQAYPDIKSIPNTVDLAIIIVAAKGIPRVIDQCLEKKVPFAIIFSSGFAEAGTEGEYLQSYLKNITKNGDIRILGPNCQGMFNIVDEVAATFSGALELPSIIPGPVGFVSQSGALGFSTFNQLEEEGIGFNYVVSTGNEADLEVTDFLIEFATHDQTEVLVSYVEGFKKPERLFDLAEICLREEKPLLIFKVGNSELGAKAASSHTAALAGSSDLYDSLFKQIGITKVSDIEEVADLCKILTRTKRPPGNRVGIITTSGGAGVILADHCAINSIDVPPLAEPTKQILQQYLPDFGSDLNPVDLTAQVAGSEELFNESVNAVANDPNIDILIVALTMVTGPRAGDMAKFLIKKSKEMDKPLVVVWMAGDQLAKPGFEVLKSEKLTFFKSPKRCIETLRKFIDIHSNFKRRKEIYQFISERRECLITTKSIENNLNEYEAKRWLNQQGLPVTKEKIARFPEEAVKYATEIGFPVALKVVSNKIPHKTDVGGVALNLCSPEEVENAYLSIKNNIKQNTGLEIDNIIVQEMVLDGIEVFVGCHVDPQLGPSLTFGLGGIFVEVLKDTKTVLPPISQNTAKTLIQELNGSKVLTGVRGQQSIDLDLLAEFISRFSRICASLKQEIQIDLNPVVITKSGIKIVDALVIVEEEEKNFIRSV</sequence>
<dbReference type="Pfam" id="PF13380">
    <property type="entry name" value="CoA_binding_2"/>
    <property type="match status" value="1"/>
</dbReference>
<dbReference type="Gene3D" id="3.30.1490.20">
    <property type="entry name" value="ATP-grasp fold, A domain"/>
    <property type="match status" value="1"/>
</dbReference>
<dbReference type="SUPFAM" id="SSF56059">
    <property type="entry name" value="Glutathione synthetase ATP-binding domain-like"/>
    <property type="match status" value="1"/>
</dbReference>
<dbReference type="PANTHER" id="PTHR43334:SF1">
    <property type="entry name" value="3-HYDROXYPROPIONATE--COA LIGASE [ADP-FORMING]"/>
    <property type="match status" value="1"/>
</dbReference>
<dbReference type="GO" id="GO:0043758">
    <property type="term" value="F:acetate-CoA ligase (ADP-forming) activity"/>
    <property type="evidence" value="ECO:0007669"/>
    <property type="project" value="InterPro"/>
</dbReference>
<keyword evidence="3 5" id="KW-0067">ATP-binding</keyword>
<evidence type="ECO:0000256" key="4">
    <source>
        <dbReference type="ARBA" id="ARBA00060888"/>
    </source>
</evidence>
<evidence type="ECO:0000313" key="7">
    <source>
        <dbReference type="EMBL" id="MBS4214690.1"/>
    </source>
</evidence>
<dbReference type="PANTHER" id="PTHR43334">
    <property type="entry name" value="ACETATE--COA LIGASE [ADP-FORMING]"/>
    <property type="match status" value="1"/>
</dbReference>
<evidence type="ECO:0000256" key="1">
    <source>
        <dbReference type="ARBA" id="ARBA00022598"/>
    </source>
</evidence>
<dbReference type="InterPro" id="IPR032875">
    <property type="entry name" value="Succ_CoA_lig_flav_dom"/>
</dbReference>
<dbReference type="Pfam" id="PF13607">
    <property type="entry name" value="Succ_CoA_lig"/>
    <property type="match status" value="1"/>
</dbReference>
<dbReference type="Pfam" id="PF19045">
    <property type="entry name" value="Ligase_CoA_2"/>
    <property type="match status" value="1"/>
</dbReference>
<evidence type="ECO:0000256" key="2">
    <source>
        <dbReference type="ARBA" id="ARBA00022741"/>
    </source>
</evidence>
<dbReference type="Gene3D" id="3.30.470.20">
    <property type="entry name" value="ATP-grasp fold, B domain"/>
    <property type="match status" value="1"/>
</dbReference>
<name>A0A942U4S8_9BACI</name>
<feature type="domain" description="ATP-grasp" evidence="6">
    <location>
        <begin position="494"/>
        <end position="530"/>
    </location>
</feature>
<comment type="similarity">
    <text evidence="4">In the N-terminal section; belongs to the acetate CoA ligase alpha subunit family.</text>
</comment>
<dbReference type="GO" id="GO:0046872">
    <property type="term" value="F:metal ion binding"/>
    <property type="evidence" value="ECO:0007669"/>
    <property type="project" value="InterPro"/>
</dbReference>
<dbReference type="Pfam" id="PF13549">
    <property type="entry name" value="ATP-grasp_5"/>
    <property type="match status" value="1"/>
</dbReference>
<dbReference type="InterPro" id="IPR051538">
    <property type="entry name" value="Acyl-CoA_Synth/Transferase"/>
</dbReference>
<comment type="caution">
    <text evidence="7">The sequence shown here is derived from an EMBL/GenBank/DDBJ whole genome shotgun (WGS) entry which is preliminary data.</text>
</comment>
<reference evidence="7" key="1">
    <citation type="submission" date="2021-05" db="EMBL/GenBank/DDBJ databases">
        <title>Novel Bacillus species.</title>
        <authorList>
            <person name="Liu G."/>
        </authorList>
    </citation>
    <scope>NUCLEOTIDE SEQUENCE</scope>
    <source>
        <strain evidence="7">FJAT-49825</strain>
    </source>
</reference>
<proteinExistence type="inferred from homology"/>
<dbReference type="Gene3D" id="3.40.50.720">
    <property type="entry name" value="NAD(P)-binding Rossmann-like Domain"/>
    <property type="match status" value="1"/>
</dbReference>
<dbReference type="InterPro" id="IPR043938">
    <property type="entry name" value="Ligase_CoA_dom"/>
</dbReference>
<gene>
    <name evidence="7" type="ORF">KHA99_19775</name>
</gene>
<evidence type="ECO:0000256" key="5">
    <source>
        <dbReference type="PROSITE-ProRule" id="PRU00409"/>
    </source>
</evidence>
<dbReference type="Gene3D" id="3.40.50.261">
    <property type="entry name" value="Succinyl-CoA synthetase domains"/>
    <property type="match status" value="2"/>
</dbReference>
<dbReference type="InterPro" id="IPR011761">
    <property type="entry name" value="ATP-grasp"/>
</dbReference>
<accession>A0A942U4S8</accession>
<dbReference type="InterPro" id="IPR016102">
    <property type="entry name" value="Succinyl-CoA_synth-like"/>
</dbReference>
<protein>
    <submittedName>
        <fullName evidence="7">Acetate--CoA ligase family protein</fullName>
    </submittedName>
</protein>
<keyword evidence="1 7" id="KW-0436">Ligase</keyword>
<dbReference type="InterPro" id="IPR036291">
    <property type="entry name" value="NAD(P)-bd_dom_sf"/>
</dbReference>
<keyword evidence="2 5" id="KW-0547">Nucleotide-binding</keyword>
<organism evidence="7 8">
    <name type="scientific">Neobacillus rhizophilus</name>
    <dbReference type="NCBI Taxonomy" id="2833579"/>
    <lineage>
        <taxon>Bacteria</taxon>
        <taxon>Bacillati</taxon>
        <taxon>Bacillota</taxon>
        <taxon>Bacilli</taxon>
        <taxon>Bacillales</taxon>
        <taxon>Bacillaceae</taxon>
        <taxon>Neobacillus</taxon>
    </lineage>
</organism>
<evidence type="ECO:0000256" key="3">
    <source>
        <dbReference type="ARBA" id="ARBA00022840"/>
    </source>
</evidence>